<dbReference type="PANTHER" id="PTHR21255">
    <property type="entry name" value="T-COMPLEX-ASSOCIATED-TESTIS-EXPRESSED 1/ DYNEIN LIGHT CHAIN"/>
    <property type="match status" value="1"/>
</dbReference>
<accession>A0A2G8JCS2</accession>
<dbReference type="EMBL" id="MRZV01002508">
    <property type="protein sequence ID" value="PIK33533.1"/>
    <property type="molecule type" value="Genomic_DNA"/>
</dbReference>
<evidence type="ECO:0008006" key="4">
    <source>
        <dbReference type="Google" id="ProtNLM"/>
    </source>
</evidence>
<proteinExistence type="inferred from homology"/>
<dbReference type="OrthoDB" id="10248487at2759"/>
<comment type="caution">
    <text evidence="2">The sequence shown here is derived from an EMBL/GenBank/DDBJ whole genome shotgun (WGS) entry which is preliminary data.</text>
</comment>
<protein>
    <recommendedName>
        <fullName evidence="4">Tctex1 domain-containing protein 1</fullName>
    </recommendedName>
</protein>
<dbReference type="InterPro" id="IPR005334">
    <property type="entry name" value="Tctex-1-like"/>
</dbReference>
<dbReference type="InterPro" id="IPR038586">
    <property type="entry name" value="Tctex-1-like_sf"/>
</dbReference>
<dbReference type="GO" id="GO:0005737">
    <property type="term" value="C:cytoplasm"/>
    <property type="evidence" value="ECO:0007669"/>
    <property type="project" value="TreeGrafter"/>
</dbReference>
<name>A0A2G8JCS2_STIJA</name>
<dbReference type="Gene3D" id="3.30.1140.40">
    <property type="entry name" value="Tctex-1"/>
    <property type="match status" value="1"/>
</dbReference>
<dbReference type="PANTHER" id="PTHR21255:SF65">
    <property type="entry name" value="TCTEX1 DOMAIN-CONTAINING PROTEIN 2"/>
    <property type="match status" value="1"/>
</dbReference>
<evidence type="ECO:0000256" key="1">
    <source>
        <dbReference type="ARBA" id="ARBA00005361"/>
    </source>
</evidence>
<evidence type="ECO:0000313" key="2">
    <source>
        <dbReference type="EMBL" id="PIK33533.1"/>
    </source>
</evidence>
<dbReference type="CDD" id="cd21451">
    <property type="entry name" value="DLC-like_TCTEX1D"/>
    <property type="match status" value="1"/>
</dbReference>
<sequence length="150" mass="16885">MAQVSTGKFSASTQRSTDIRAGVGTTVMSRPQVRYECTYKMTPDRKLLPYEATNIIEDILESELQSQRYDPKKSQLWCCDLADKIKGKVKDLGYGRYKIVALVTIGSVEHGAVCCASQCVWNDKFDTYGEYTYRNGSLYAVGTVYGIYQE</sequence>
<comment type="similarity">
    <text evidence="1">Belongs to the dynein light chain Tctex-type family.</text>
</comment>
<dbReference type="GO" id="GO:0007018">
    <property type="term" value="P:microtubule-based movement"/>
    <property type="evidence" value="ECO:0007669"/>
    <property type="project" value="TreeGrafter"/>
</dbReference>
<dbReference type="Proteomes" id="UP000230750">
    <property type="component" value="Unassembled WGS sequence"/>
</dbReference>
<evidence type="ECO:0000313" key="3">
    <source>
        <dbReference type="Proteomes" id="UP000230750"/>
    </source>
</evidence>
<reference evidence="2 3" key="1">
    <citation type="journal article" date="2017" name="PLoS Biol.">
        <title>The sea cucumber genome provides insights into morphological evolution and visceral regeneration.</title>
        <authorList>
            <person name="Zhang X."/>
            <person name="Sun L."/>
            <person name="Yuan J."/>
            <person name="Sun Y."/>
            <person name="Gao Y."/>
            <person name="Zhang L."/>
            <person name="Li S."/>
            <person name="Dai H."/>
            <person name="Hamel J.F."/>
            <person name="Liu C."/>
            <person name="Yu Y."/>
            <person name="Liu S."/>
            <person name="Lin W."/>
            <person name="Guo K."/>
            <person name="Jin S."/>
            <person name="Xu P."/>
            <person name="Storey K.B."/>
            <person name="Huan P."/>
            <person name="Zhang T."/>
            <person name="Zhou Y."/>
            <person name="Zhang J."/>
            <person name="Lin C."/>
            <person name="Li X."/>
            <person name="Xing L."/>
            <person name="Huo D."/>
            <person name="Sun M."/>
            <person name="Wang L."/>
            <person name="Mercier A."/>
            <person name="Li F."/>
            <person name="Yang H."/>
            <person name="Xiang J."/>
        </authorList>
    </citation>
    <scope>NUCLEOTIDE SEQUENCE [LARGE SCALE GENOMIC DNA]</scope>
    <source>
        <strain evidence="2">Shaxun</strain>
        <tissue evidence="2">Muscle</tissue>
    </source>
</reference>
<dbReference type="Pfam" id="PF03645">
    <property type="entry name" value="Tctex-1"/>
    <property type="match status" value="1"/>
</dbReference>
<dbReference type="AlphaFoldDB" id="A0A2G8JCS2"/>
<gene>
    <name evidence="2" type="ORF">BSL78_29653</name>
</gene>
<dbReference type="GO" id="GO:0005868">
    <property type="term" value="C:cytoplasmic dynein complex"/>
    <property type="evidence" value="ECO:0007669"/>
    <property type="project" value="TreeGrafter"/>
</dbReference>
<dbReference type="GO" id="GO:0045505">
    <property type="term" value="F:dynein intermediate chain binding"/>
    <property type="evidence" value="ECO:0007669"/>
    <property type="project" value="TreeGrafter"/>
</dbReference>
<dbReference type="STRING" id="307972.A0A2G8JCS2"/>
<keyword evidence="3" id="KW-1185">Reference proteome</keyword>
<organism evidence="2 3">
    <name type="scientific">Stichopus japonicus</name>
    <name type="common">Sea cucumber</name>
    <dbReference type="NCBI Taxonomy" id="307972"/>
    <lineage>
        <taxon>Eukaryota</taxon>
        <taxon>Metazoa</taxon>
        <taxon>Echinodermata</taxon>
        <taxon>Eleutherozoa</taxon>
        <taxon>Echinozoa</taxon>
        <taxon>Holothuroidea</taxon>
        <taxon>Aspidochirotacea</taxon>
        <taxon>Aspidochirotida</taxon>
        <taxon>Stichopodidae</taxon>
        <taxon>Apostichopus</taxon>
    </lineage>
</organism>